<keyword evidence="9" id="KW-0732">Signal</keyword>
<evidence type="ECO:0000256" key="8">
    <source>
        <dbReference type="SAM" id="Coils"/>
    </source>
</evidence>
<proteinExistence type="inferred from homology"/>
<dbReference type="Pfam" id="PF02321">
    <property type="entry name" value="OEP"/>
    <property type="match status" value="2"/>
</dbReference>
<reference evidence="10 11" key="1">
    <citation type="submission" date="2024-09" db="EMBL/GenBank/DDBJ databases">
        <authorList>
            <person name="Sun Q."/>
            <person name="Mori K."/>
        </authorList>
    </citation>
    <scope>NUCLEOTIDE SEQUENCE [LARGE SCALE GENOMIC DNA]</scope>
    <source>
        <strain evidence="10 11">TBRC 5777</strain>
    </source>
</reference>
<comment type="caution">
    <text evidence="10">The sequence shown here is derived from an EMBL/GenBank/DDBJ whole genome shotgun (WGS) entry which is preliminary data.</text>
</comment>
<evidence type="ECO:0000256" key="2">
    <source>
        <dbReference type="ARBA" id="ARBA00007613"/>
    </source>
</evidence>
<dbReference type="InterPro" id="IPR003423">
    <property type="entry name" value="OMP_efflux"/>
</dbReference>
<keyword evidence="5" id="KW-0812">Transmembrane</keyword>
<gene>
    <name evidence="10" type="ORF">ACFFGY_19665</name>
</gene>
<keyword evidence="11" id="KW-1185">Reference proteome</keyword>
<evidence type="ECO:0000256" key="4">
    <source>
        <dbReference type="ARBA" id="ARBA00022452"/>
    </source>
</evidence>
<dbReference type="Gene3D" id="1.20.1600.10">
    <property type="entry name" value="Outer membrane efflux proteins (OEP)"/>
    <property type="match status" value="1"/>
</dbReference>
<feature type="signal peptide" evidence="9">
    <location>
        <begin position="1"/>
        <end position="33"/>
    </location>
</feature>
<evidence type="ECO:0000256" key="6">
    <source>
        <dbReference type="ARBA" id="ARBA00023136"/>
    </source>
</evidence>
<keyword evidence="3" id="KW-0813">Transport</keyword>
<name>A0ABV6JXL6_9PROT</name>
<comment type="similarity">
    <text evidence="2">Belongs to the outer membrane factor (OMF) (TC 1.B.17) family.</text>
</comment>
<evidence type="ECO:0000256" key="1">
    <source>
        <dbReference type="ARBA" id="ARBA00004442"/>
    </source>
</evidence>
<evidence type="ECO:0000256" key="9">
    <source>
        <dbReference type="SAM" id="SignalP"/>
    </source>
</evidence>
<evidence type="ECO:0000313" key="11">
    <source>
        <dbReference type="Proteomes" id="UP001589865"/>
    </source>
</evidence>
<dbReference type="InterPro" id="IPR051906">
    <property type="entry name" value="TolC-like"/>
</dbReference>
<organism evidence="10 11">
    <name type="scientific">Roseomonas elaeocarpi</name>
    <dbReference type="NCBI Taxonomy" id="907779"/>
    <lineage>
        <taxon>Bacteria</taxon>
        <taxon>Pseudomonadati</taxon>
        <taxon>Pseudomonadota</taxon>
        <taxon>Alphaproteobacteria</taxon>
        <taxon>Acetobacterales</taxon>
        <taxon>Roseomonadaceae</taxon>
        <taxon>Roseomonas</taxon>
    </lineage>
</organism>
<evidence type="ECO:0000256" key="5">
    <source>
        <dbReference type="ARBA" id="ARBA00022692"/>
    </source>
</evidence>
<evidence type="ECO:0000256" key="7">
    <source>
        <dbReference type="ARBA" id="ARBA00023237"/>
    </source>
</evidence>
<keyword evidence="4" id="KW-1134">Transmembrane beta strand</keyword>
<dbReference type="RefSeq" id="WP_377046225.1">
    <property type="nucleotide sequence ID" value="NZ_JBHLUN010000015.1"/>
</dbReference>
<dbReference type="PANTHER" id="PTHR30026">
    <property type="entry name" value="OUTER MEMBRANE PROTEIN TOLC"/>
    <property type="match status" value="1"/>
</dbReference>
<keyword evidence="6" id="KW-0472">Membrane</keyword>
<protein>
    <submittedName>
        <fullName evidence="10">TolC family outer membrane protein</fullName>
    </submittedName>
</protein>
<dbReference type="InterPro" id="IPR010130">
    <property type="entry name" value="T1SS_OMP_TolC"/>
</dbReference>
<accession>A0ABV6JXL6</accession>
<dbReference type="SUPFAM" id="SSF56954">
    <property type="entry name" value="Outer membrane efflux proteins (OEP)"/>
    <property type="match status" value="1"/>
</dbReference>
<dbReference type="EMBL" id="JBHLUN010000015">
    <property type="protein sequence ID" value="MFC0410475.1"/>
    <property type="molecule type" value="Genomic_DNA"/>
</dbReference>
<dbReference type="Proteomes" id="UP001589865">
    <property type="component" value="Unassembled WGS sequence"/>
</dbReference>
<evidence type="ECO:0000256" key="3">
    <source>
        <dbReference type="ARBA" id="ARBA00022448"/>
    </source>
</evidence>
<keyword evidence="8" id="KW-0175">Coiled coil</keyword>
<keyword evidence="7" id="KW-0998">Cell outer membrane</keyword>
<comment type="subcellular location">
    <subcellularLocation>
        <location evidence="1">Cell outer membrane</location>
    </subcellularLocation>
</comment>
<dbReference type="NCBIfam" id="TIGR01844">
    <property type="entry name" value="type_I_sec_TolC"/>
    <property type="match status" value="1"/>
</dbReference>
<sequence>MSRRTALAMATTITLPLAVSVAVLAGSASGARAQTLQEALGQAYTNNPTLQTARAQLRVIDENVPQALAGWRPTVTLSGSAGYQDANARAKSGPISVYQDVSRDTLTLQATASQPIYRGGRTVAQTQRAENQVMAQRARLLATEQQVLSDAVQAYINVIRYQEEVRLNLNNVQVLQRQLDATNERFRVGEITRTDVAQAESRLAAARATRADAEGQLQSARAVFRRVIGTVPVSLTAPQPLRPPVRSAVEASQAAATNNPNVVAALFDEAAARSLIDVQTGALLPQVSAQAQQFRVDNSTQPNTRGTGTAITATVSVPIYQGGAEYSTVRQARQDASRYRQIIDDQRRTSAQQAASAWETLVSNRATVESNRAAIRAAEVALDGVQREAVVGSRTTLDVLNQEQELLNNRVALVRALASNVTSSYSLAAAVGRLTARDLALPVPLYDMTAYYKAVRNRWIGLGSDSETIQSADAAPVAGTVPATATPPSTMAPVGR</sequence>
<dbReference type="PANTHER" id="PTHR30026:SF22">
    <property type="entry name" value="OUTER MEMBRANE EFFLUX PROTEIN"/>
    <property type="match status" value="1"/>
</dbReference>
<feature type="coiled-coil region" evidence="8">
    <location>
        <begin position="196"/>
        <end position="223"/>
    </location>
</feature>
<feature type="chain" id="PRO_5047184351" evidence="9">
    <location>
        <begin position="34"/>
        <end position="496"/>
    </location>
</feature>
<evidence type="ECO:0000313" key="10">
    <source>
        <dbReference type="EMBL" id="MFC0410475.1"/>
    </source>
</evidence>